<comment type="caution">
    <text evidence="1">The sequence shown here is derived from an EMBL/GenBank/DDBJ whole genome shotgun (WGS) entry which is preliminary data.</text>
</comment>
<dbReference type="AlphaFoldDB" id="A0A8I2BQY0"/>
<name>A0A8I2BQY0_XANMN</name>
<evidence type="ECO:0000313" key="2">
    <source>
        <dbReference type="Proteomes" id="UP000668572"/>
    </source>
</evidence>
<dbReference type="RefSeq" id="WP_134980029.1">
    <property type="nucleotide sequence ID" value="NZ_CP083575.1"/>
</dbReference>
<protein>
    <submittedName>
        <fullName evidence="1">Uncharacterized protein</fullName>
    </submittedName>
</protein>
<sequence length="79" mass="8941">MTFACCVCGCIAWQESEIDLDAALRDLFADFGSGDGMVAGCQVLHRAVRKARHVQLPGLICRRDRRTLPQRFARQETFR</sequence>
<gene>
    <name evidence="1" type="ORF">J7405_17000</name>
</gene>
<organism evidence="1 2">
    <name type="scientific">Xanthomonas manihotis</name>
    <dbReference type="NCBI Taxonomy" id="43353"/>
    <lineage>
        <taxon>Bacteria</taxon>
        <taxon>Pseudomonadati</taxon>
        <taxon>Pseudomonadota</taxon>
        <taxon>Gammaproteobacteria</taxon>
        <taxon>Lysobacterales</taxon>
        <taxon>Lysobacteraceae</taxon>
        <taxon>Xanthomonas</taxon>
    </lineage>
</organism>
<dbReference type="Proteomes" id="UP000668572">
    <property type="component" value="Unassembled WGS sequence"/>
</dbReference>
<accession>A0A8I2BQY0</accession>
<evidence type="ECO:0000313" key="1">
    <source>
        <dbReference type="EMBL" id="MBO9761216.1"/>
    </source>
</evidence>
<proteinExistence type="predicted"/>
<reference evidence="1" key="1">
    <citation type="submission" date="2021-03" db="EMBL/GenBank/DDBJ databases">
        <title>Molecular characterization of Xanthomonas species pathogenic on Araceae and the development of a triplex TaqMan assay for detection of X. phaseoli pv. dieffenbachiae.</title>
        <authorList>
            <person name="Van Der Wolf J."/>
            <person name="Krijger M."/>
            <person name="Mendes O."/>
            <person name="Brankovics B."/>
            <person name="Bonants P."/>
            <person name="Meekes E."/>
        </authorList>
    </citation>
    <scope>NUCLEOTIDE SEQUENCE</scope>
    <source>
        <strain evidence="1">NBC1264</strain>
    </source>
</reference>
<dbReference type="EMBL" id="JAGHXW010000053">
    <property type="protein sequence ID" value="MBO9761216.1"/>
    <property type="molecule type" value="Genomic_DNA"/>
</dbReference>